<name>A0A1I0ZP30_9BACI</name>
<keyword evidence="2" id="KW-1185">Reference proteome</keyword>
<accession>A0A1I0ZP30</accession>
<dbReference type="RefSeq" id="WP_244535770.1">
    <property type="nucleotide sequence ID" value="NZ_FOJW01000012.1"/>
</dbReference>
<reference evidence="1 2" key="1">
    <citation type="submission" date="2016-10" db="EMBL/GenBank/DDBJ databases">
        <authorList>
            <person name="de Groot N.N."/>
        </authorList>
    </citation>
    <scope>NUCLEOTIDE SEQUENCE [LARGE SCALE GENOMIC DNA]</scope>
    <source>
        <strain evidence="1 2">CGMCC 1.3702</strain>
    </source>
</reference>
<sequence length="63" mass="7080">MEQIDYIRLETNQKGCTYSDVANRMRIDARTVKKYAIRGTRGIQAARDGGTTFSCNGPCEANY</sequence>
<dbReference type="EMBL" id="FOJW01000012">
    <property type="protein sequence ID" value="SFB27474.1"/>
    <property type="molecule type" value="Genomic_DNA"/>
</dbReference>
<protein>
    <submittedName>
        <fullName evidence="1">Uncharacterized protein</fullName>
    </submittedName>
</protein>
<dbReference type="STRING" id="237679.SAMN04488072_112114"/>
<dbReference type="Proteomes" id="UP000198642">
    <property type="component" value="Unassembled WGS sequence"/>
</dbReference>
<gene>
    <name evidence="1" type="ORF">SAMN04488072_112114</name>
</gene>
<organism evidence="1 2">
    <name type="scientific">Lentibacillus halodurans</name>
    <dbReference type="NCBI Taxonomy" id="237679"/>
    <lineage>
        <taxon>Bacteria</taxon>
        <taxon>Bacillati</taxon>
        <taxon>Bacillota</taxon>
        <taxon>Bacilli</taxon>
        <taxon>Bacillales</taxon>
        <taxon>Bacillaceae</taxon>
        <taxon>Lentibacillus</taxon>
    </lineage>
</organism>
<proteinExistence type="predicted"/>
<evidence type="ECO:0000313" key="2">
    <source>
        <dbReference type="Proteomes" id="UP000198642"/>
    </source>
</evidence>
<dbReference type="AlphaFoldDB" id="A0A1I0ZP30"/>
<evidence type="ECO:0000313" key="1">
    <source>
        <dbReference type="EMBL" id="SFB27474.1"/>
    </source>
</evidence>